<dbReference type="InterPro" id="IPR049940">
    <property type="entry name" value="GluQ/Sye"/>
</dbReference>
<dbReference type="InterPro" id="IPR033910">
    <property type="entry name" value="GluRS_core"/>
</dbReference>
<accession>A0ABN3BLF5</accession>
<dbReference type="InterPro" id="IPR008925">
    <property type="entry name" value="aa_tRNA-synth_I_cd-bd_sf"/>
</dbReference>
<dbReference type="PRINTS" id="PR00987">
    <property type="entry name" value="TRNASYNTHGLU"/>
</dbReference>
<dbReference type="InterPro" id="IPR000924">
    <property type="entry name" value="Glu/Gln-tRNA-synth"/>
</dbReference>
<dbReference type="Gene3D" id="3.40.50.620">
    <property type="entry name" value="HUPs"/>
    <property type="match status" value="1"/>
</dbReference>
<comment type="caution">
    <text evidence="12">The sequence shown here is derived from an EMBL/GenBank/DDBJ whole genome shotgun (WGS) entry which is preliminary data.</text>
</comment>
<comment type="function">
    <text evidence="8">Catalyzes the attachment of glutamate to tRNA(Glu) in a two-step reaction: glutamate is first activated by ATP to form Glu-AMP and then transferred to the acceptor end of tRNA(Glu).</text>
</comment>
<comment type="subunit">
    <text evidence="8">Monomer.</text>
</comment>
<dbReference type="InterPro" id="IPR014729">
    <property type="entry name" value="Rossmann-like_a/b/a_fold"/>
</dbReference>
<keyword evidence="13" id="KW-1185">Reference proteome</keyword>
<keyword evidence="4 8" id="KW-0547">Nucleotide-binding</keyword>
<dbReference type="Gene3D" id="3.90.800.10">
    <property type="entry name" value="Glutamyl-tRNA Synthetase, Domain 3"/>
    <property type="match status" value="1"/>
</dbReference>
<dbReference type="InterPro" id="IPR045462">
    <property type="entry name" value="aa-tRNA-synth_I_cd-bd"/>
</dbReference>
<name>A0ABN3BLF5_9MICC</name>
<evidence type="ECO:0000256" key="1">
    <source>
        <dbReference type="ARBA" id="ARBA00007894"/>
    </source>
</evidence>
<dbReference type="PANTHER" id="PTHR43311">
    <property type="entry name" value="GLUTAMATE--TRNA LIGASE"/>
    <property type="match status" value="1"/>
</dbReference>
<dbReference type="HAMAP" id="MF_00022">
    <property type="entry name" value="Glu_tRNA_synth_type1"/>
    <property type="match status" value="1"/>
</dbReference>
<evidence type="ECO:0000256" key="9">
    <source>
        <dbReference type="SAM" id="MobiDB-lite"/>
    </source>
</evidence>
<keyword evidence="2 8" id="KW-0963">Cytoplasm</keyword>
<sequence>MTSSPAEPLLDPASIPSVTPDTPVRVRFCPSPTGTPHVGMVRTALFNWAYARHTGGTFVFRIEDTDAQRDTEESYEQIVEALRWLGLTWDEGIDVGGPHEPYRQSRRLELYRDVAAKLKDAGFLYESFSTPEEIEARHREAGRDPKLGYDNYDRDLTDEQKAAFRAEGREPVLRFRMPAEDVVFNDLIRGEITFRAGSVPDFVVVRADGSPLYTLVNPVDDALMGITHVLRGEDLLSSTPRQVALYYALHAVGVASYMPLFGHLPYVMGEGNKKLSKRDPQSNLFHHRDRGFIPEGLLNYLALLGWSLSADEDIFTVDQLTEHFDIADVLPNPARFDVKKAEAINGTHVRMLEAADFRGRLVPYLRAAGIVGESLTERQEEILTAAAPLVQERITLLGEAPEMLGFLFAEDSAIEIADDARKGMPENLAEVLDAALAALEPLDDWTAEAIQAALRAALVDGLGIKPRLAFGPVRTAVSGRRISPPLFESMVILGKESSLARIKAFRG</sequence>
<evidence type="ECO:0000259" key="10">
    <source>
        <dbReference type="Pfam" id="PF00749"/>
    </source>
</evidence>
<dbReference type="PANTHER" id="PTHR43311:SF2">
    <property type="entry name" value="GLUTAMATE--TRNA LIGASE, MITOCHONDRIAL-RELATED"/>
    <property type="match status" value="1"/>
</dbReference>
<feature type="domain" description="Glutamyl/glutaminyl-tRNA synthetase class Ib catalytic" evidence="10">
    <location>
        <begin position="24"/>
        <end position="340"/>
    </location>
</feature>
<feature type="domain" description="Aminoacyl-tRNA synthetase class I anticodon-binding" evidence="11">
    <location>
        <begin position="360"/>
        <end position="504"/>
    </location>
</feature>
<keyword evidence="5 8" id="KW-0067">ATP-binding</keyword>
<comment type="subcellular location">
    <subcellularLocation>
        <location evidence="8">Cytoplasm</location>
    </subcellularLocation>
</comment>
<feature type="short sequence motif" description="'KMSKS' region" evidence="8">
    <location>
        <begin position="274"/>
        <end position="278"/>
    </location>
</feature>
<organism evidence="12 13">
    <name type="scientific">Sinomonas flava</name>
    <dbReference type="NCBI Taxonomy" id="496857"/>
    <lineage>
        <taxon>Bacteria</taxon>
        <taxon>Bacillati</taxon>
        <taxon>Actinomycetota</taxon>
        <taxon>Actinomycetes</taxon>
        <taxon>Micrococcales</taxon>
        <taxon>Micrococcaceae</taxon>
        <taxon>Sinomonas</taxon>
    </lineage>
</organism>
<dbReference type="RefSeq" id="WP_344298379.1">
    <property type="nucleotide sequence ID" value="NZ_BAAAQW010000003.1"/>
</dbReference>
<dbReference type="SUPFAM" id="SSF52374">
    <property type="entry name" value="Nucleotidylyl transferase"/>
    <property type="match status" value="1"/>
</dbReference>
<proteinExistence type="inferred from homology"/>
<dbReference type="Gene3D" id="1.10.8.70">
    <property type="entry name" value="Glutamate-tRNA synthetase, class I, anticodon-binding domain 1"/>
    <property type="match status" value="1"/>
</dbReference>
<dbReference type="InterPro" id="IPR020752">
    <property type="entry name" value="Glu-tRNA-synth_I_codon-bd_sub1"/>
</dbReference>
<dbReference type="GO" id="GO:0016874">
    <property type="term" value="F:ligase activity"/>
    <property type="evidence" value="ECO:0007669"/>
    <property type="project" value="UniProtKB-KW"/>
</dbReference>
<dbReference type="InterPro" id="IPR004527">
    <property type="entry name" value="Glu-tRNA-ligase_bac/mito"/>
</dbReference>
<feature type="short sequence motif" description="'HIGH' region" evidence="8">
    <location>
        <begin position="30"/>
        <end position="40"/>
    </location>
</feature>
<comment type="caution">
    <text evidence="8">Lacks conserved residue(s) required for the propagation of feature annotation.</text>
</comment>
<evidence type="ECO:0000259" key="11">
    <source>
        <dbReference type="Pfam" id="PF19269"/>
    </source>
</evidence>
<dbReference type="Pfam" id="PF00749">
    <property type="entry name" value="tRNA-synt_1c"/>
    <property type="match status" value="1"/>
</dbReference>
<gene>
    <name evidence="8 12" type="primary">gltX</name>
    <name evidence="12" type="ORF">GCM10009849_07810</name>
</gene>
<dbReference type="EC" id="6.1.1.17" evidence="8"/>
<comment type="similarity">
    <text evidence="1 8">Belongs to the class-I aminoacyl-tRNA synthetase family. Glutamate--tRNA ligase type 1 subfamily.</text>
</comment>
<dbReference type="Pfam" id="PF19269">
    <property type="entry name" value="Anticodon_2"/>
    <property type="match status" value="1"/>
</dbReference>
<evidence type="ECO:0000256" key="7">
    <source>
        <dbReference type="ARBA" id="ARBA00023146"/>
    </source>
</evidence>
<keyword evidence="6 8" id="KW-0648">Protein biosynthesis</keyword>
<dbReference type="SUPFAM" id="SSF48163">
    <property type="entry name" value="An anticodon-binding domain of class I aminoacyl-tRNA synthetases"/>
    <property type="match status" value="1"/>
</dbReference>
<evidence type="ECO:0000256" key="2">
    <source>
        <dbReference type="ARBA" id="ARBA00022490"/>
    </source>
</evidence>
<dbReference type="InterPro" id="IPR020061">
    <property type="entry name" value="Glu_tRNA_lig_a-bdl"/>
</dbReference>
<dbReference type="Gene3D" id="1.10.10.350">
    <property type="match status" value="1"/>
</dbReference>
<evidence type="ECO:0000313" key="13">
    <source>
        <dbReference type="Proteomes" id="UP001500432"/>
    </source>
</evidence>
<feature type="region of interest" description="Disordered" evidence="9">
    <location>
        <begin position="1"/>
        <end position="23"/>
    </location>
</feature>
<dbReference type="InterPro" id="IPR020751">
    <property type="entry name" value="aa-tRNA-synth_I_codon-bd_sub2"/>
</dbReference>
<dbReference type="Proteomes" id="UP001500432">
    <property type="component" value="Unassembled WGS sequence"/>
</dbReference>
<evidence type="ECO:0000256" key="6">
    <source>
        <dbReference type="ARBA" id="ARBA00022917"/>
    </source>
</evidence>
<evidence type="ECO:0000313" key="12">
    <source>
        <dbReference type="EMBL" id="GAA2197740.1"/>
    </source>
</evidence>
<reference evidence="12 13" key="1">
    <citation type="journal article" date="2019" name="Int. J. Syst. Evol. Microbiol.">
        <title>The Global Catalogue of Microorganisms (GCM) 10K type strain sequencing project: providing services to taxonomists for standard genome sequencing and annotation.</title>
        <authorList>
            <consortium name="The Broad Institute Genomics Platform"/>
            <consortium name="The Broad Institute Genome Sequencing Center for Infectious Disease"/>
            <person name="Wu L."/>
            <person name="Ma J."/>
        </authorList>
    </citation>
    <scope>NUCLEOTIDE SEQUENCE [LARGE SCALE GENOMIC DNA]</scope>
    <source>
        <strain evidence="12 13">JCM 16034</strain>
    </source>
</reference>
<feature type="binding site" evidence="8">
    <location>
        <position position="277"/>
    </location>
    <ligand>
        <name>ATP</name>
        <dbReference type="ChEBI" id="CHEBI:30616"/>
    </ligand>
</feature>
<comment type="catalytic activity">
    <reaction evidence="8">
        <text>tRNA(Glu) + L-glutamate + ATP = L-glutamyl-tRNA(Glu) + AMP + diphosphate</text>
        <dbReference type="Rhea" id="RHEA:23540"/>
        <dbReference type="Rhea" id="RHEA-COMP:9663"/>
        <dbReference type="Rhea" id="RHEA-COMP:9680"/>
        <dbReference type="ChEBI" id="CHEBI:29985"/>
        <dbReference type="ChEBI" id="CHEBI:30616"/>
        <dbReference type="ChEBI" id="CHEBI:33019"/>
        <dbReference type="ChEBI" id="CHEBI:78442"/>
        <dbReference type="ChEBI" id="CHEBI:78520"/>
        <dbReference type="ChEBI" id="CHEBI:456215"/>
        <dbReference type="EC" id="6.1.1.17"/>
    </reaction>
</comment>
<protein>
    <recommendedName>
        <fullName evidence="8">Glutamate--tRNA ligase</fullName>
        <ecNumber evidence="8">6.1.1.17</ecNumber>
    </recommendedName>
    <alternativeName>
        <fullName evidence="8">Glutamyl-tRNA synthetase</fullName>
        <shortName evidence="8">GluRS</shortName>
    </alternativeName>
</protein>
<dbReference type="NCBIfam" id="TIGR00464">
    <property type="entry name" value="gltX_bact"/>
    <property type="match status" value="1"/>
</dbReference>
<keyword evidence="3 8" id="KW-0436">Ligase</keyword>
<dbReference type="CDD" id="cd00808">
    <property type="entry name" value="GluRS_core"/>
    <property type="match status" value="1"/>
</dbReference>
<dbReference type="InterPro" id="IPR020058">
    <property type="entry name" value="Glu/Gln-tRNA-synth_Ib_cat-dom"/>
</dbReference>
<evidence type="ECO:0000256" key="3">
    <source>
        <dbReference type="ARBA" id="ARBA00022598"/>
    </source>
</evidence>
<evidence type="ECO:0000256" key="8">
    <source>
        <dbReference type="HAMAP-Rule" id="MF_00022"/>
    </source>
</evidence>
<dbReference type="Gene3D" id="1.10.1160.10">
    <property type="entry name" value="Glutamyl-trna Synthetase, Domain 2"/>
    <property type="match status" value="1"/>
</dbReference>
<dbReference type="EMBL" id="BAAAQW010000003">
    <property type="protein sequence ID" value="GAA2197740.1"/>
    <property type="molecule type" value="Genomic_DNA"/>
</dbReference>
<evidence type="ECO:0000256" key="4">
    <source>
        <dbReference type="ARBA" id="ARBA00022741"/>
    </source>
</evidence>
<keyword evidence="7 8" id="KW-0030">Aminoacyl-tRNA synthetase</keyword>
<evidence type="ECO:0000256" key="5">
    <source>
        <dbReference type="ARBA" id="ARBA00022840"/>
    </source>
</evidence>